<sequence>MTPDEYAATAAMITSRVARKIHQFAILFAPTEMSWAEWIRMLQFVYPEIEAGRSDIAKAARMFYDSQRSEHHPTLPRHDRPTEEYRFEWFVQNMEPARKQMSQMDSRENAVANMVLRAVREVENAGRRQIIHAVQTDPEPQVVKGWARVATGRETCAWCLMLVSRGPVYESARTSGLELDDETAVDLYRAGMDVTEYMNQWHTGCDCKVVPVFDLQNWPGKEAADAALKLWIEAGKEADRLIESGEARTDNVNRETINALRRRLARGEINTSQLAALAA</sequence>
<name>A0A076YJJ9_9CAUD</name>
<organism evidence="1 2">
    <name type="scientific">Mycobacterium phage Swirley</name>
    <dbReference type="NCBI Taxonomy" id="1527534"/>
    <lineage>
        <taxon>Viruses</taxon>
        <taxon>Duplodnaviria</taxon>
        <taxon>Heunggongvirae</taxon>
        <taxon>Uroviricota</taxon>
        <taxon>Caudoviricetes</taxon>
        <taxon>Benedictvirus</taxon>
        <taxon>Benedictvirus swirley</taxon>
    </lineage>
</organism>
<dbReference type="RefSeq" id="YP_009208896.1">
    <property type="nucleotide sequence ID" value="NC_028912.1"/>
</dbReference>
<dbReference type="GO" id="GO:0008233">
    <property type="term" value="F:peptidase activity"/>
    <property type="evidence" value="ECO:0007669"/>
    <property type="project" value="UniProtKB-KW"/>
</dbReference>
<gene>
    <name evidence="1" type="ORF">PBI_SWIRLEY_11</name>
</gene>
<dbReference type="GeneID" id="26635301"/>
<keyword evidence="2" id="KW-1185">Reference proteome</keyword>
<dbReference type="InterPro" id="IPR057369">
    <property type="entry name" value="VG15"/>
</dbReference>
<evidence type="ECO:0000313" key="1">
    <source>
        <dbReference type="EMBL" id="AIK68876.1"/>
    </source>
</evidence>
<dbReference type="OrthoDB" id="5304at10239"/>
<reference evidence="1 2" key="1">
    <citation type="submission" date="2014-06" db="EMBL/GenBank/DDBJ databases">
        <authorList>
            <person name="Delgado B.M."/>
            <person name="Feathers C.T."/>
            <person name="Feeney M.S."/>
            <person name="Feuer K.L."/>
            <person name="Florin D.T."/>
            <person name="Gordon M.B."/>
            <person name="Gorman S.E."/>
            <person name="Grajales M."/>
            <person name="Heckman E.L."/>
            <person name="Juarez M.C."/>
            <person name="Kenna M.A."/>
            <person name="Mageeney C.M."/>
            <person name="Marzillier J.Y."/>
            <person name="Miller B.D."/>
            <person name="Schlegel J.L."/>
            <person name="So C.Y."/>
            <person name="Sternberg R.A."/>
            <person name="Ware V.C."/>
            <person name="Anders K.R."/>
            <person name="Braun M.A."/>
            <person name="Delesalle V.A."/>
            <person name="Hughes L.E."/>
            <person name="Bradley K.W."/>
            <person name="Barker L.P."/>
            <person name="Asai D.J."/>
            <person name="Bowman C.A."/>
            <person name="Russell D.A."/>
            <person name="Pope W.H."/>
            <person name="Jacobs-Sera D."/>
            <person name="Hendrix R.W."/>
            <person name="Hatfull G.F."/>
        </authorList>
    </citation>
    <scope>NUCLEOTIDE SEQUENCE [LARGE SCALE GENOMIC DNA]</scope>
</reference>
<dbReference type="KEGG" id="vg:26635301"/>
<protein>
    <submittedName>
        <fullName evidence="1">Capsid maturation protease</fullName>
    </submittedName>
</protein>
<proteinExistence type="predicted"/>
<dbReference type="EMBL" id="KM101118">
    <property type="protein sequence ID" value="AIK68876.1"/>
    <property type="molecule type" value="Genomic_DNA"/>
</dbReference>
<keyword evidence="1" id="KW-0378">Hydrolase</keyword>
<evidence type="ECO:0000313" key="2">
    <source>
        <dbReference type="Proteomes" id="UP000204370"/>
    </source>
</evidence>
<accession>A0A076YJJ9</accession>
<keyword evidence="1" id="KW-0645">Protease</keyword>
<dbReference type="GO" id="GO:0006508">
    <property type="term" value="P:proteolysis"/>
    <property type="evidence" value="ECO:0007669"/>
    <property type="project" value="UniProtKB-KW"/>
</dbReference>
<dbReference type="Proteomes" id="UP000204370">
    <property type="component" value="Segment"/>
</dbReference>
<dbReference type="Pfam" id="PF25310">
    <property type="entry name" value="VG15"/>
    <property type="match status" value="1"/>
</dbReference>